<dbReference type="Pfam" id="PF12680">
    <property type="entry name" value="SnoaL_2"/>
    <property type="match status" value="1"/>
</dbReference>
<dbReference type="GO" id="GO:0016853">
    <property type="term" value="F:isomerase activity"/>
    <property type="evidence" value="ECO:0007669"/>
    <property type="project" value="UniProtKB-KW"/>
</dbReference>
<gene>
    <name evidence="2" type="ORF">EFL95_06440</name>
</gene>
<dbReference type="Proteomes" id="UP000277094">
    <property type="component" value="Unassembled WGS sequence"/>
</dbReference>
<accession>A0A3N0DSV2</accession>
<comment type="caution">
    <text evidence="2">The sequence shown here is derived from an EMBL/GenBank/DDBJ whole genome shotgun (WGS) entry which is preliminary data.</text>
</comment>
<dbReference type="RefSeq" id="WP_123233218.1">
    <property type="nucleotide sequence ID" value="NZ_RJSG01000002.1"/>
</dbReference>
<organism evidence="2 3">
    <name type="scientific">Nocardioides marmorisolisilvae</name>
    <dbReference type="NCBI Taxonomy" id="1542737"/>
    <lineage>
        <taxon>Bacteria</taxon>
        <taxon>Bacillati</taxon>
        <taxon>Actinomycetota</taxon>
        <taxon>Actinomycetes</taxon>
        <taxon>Propionibacteriales</taxon>
        <taxon>Nocardioidaceae</taxon>
        <taxon>Nocardioides</taxon>
    </lineage>
</organism>
<dbReference type="SUPFAM" id="SSF54427">
    <property type="entry name" value="NTF2-like"/>
    <property type="match status" value="1"/>
</dbReference>
<reference evidence="2 3" key="1">
    <citation type="submission" date="2018-11" db="EMBL/GenBank/DDBJ databases">
        <authorList>
            <person name="Li F."/>
        </authorList>
    </citation>
    <scope>NUCLEOTIDE SEQUENCE [LARGE SCALE GENOMIC DNA]</scope>
    <source>
        <strain evidence="2 3">KIS18-7</strain>
    </source>
</reference>
<evidence type="ECO:0000313" key="2">
    <source>
        <dbReference type="EMBL" id="RNL78717.1"/>
    </source>
</evidence>
<dbReference type="AlphaFoldDB" id="A0A3N0DSV2"/>
<evidence type="ECO:0000313" key="3">
    <source>
        <dbReference type="Proteomes" id="UP000277094"/>
    </source>
</evidence>
<protein>
    <submittedName>
        <fullName evidence="2">Steroid delta-isomerase</fullName>
    </submittedName>
</protein>
<dbReference type="InterPro" id="IPR032710">
    <property type="entry name" value="NTF2-like_dom_sf"/>
</dbReference>
<keyword evidence="2" id="KW-0413">Isomerase</keyword>
<dbReference type="InterPro" id="IPR037401">
    <property type="entry name" value="SnoaL-like"/>
</dbReference>
<dbReference type="OrthoDB" id="459617at2"/>
<sequence length="117" mass="12629">MATKEEIHALIESYVAAVGRQDLEGTLAVFADDAYQEDPIGTPPNVGIDAVRGFFEKSFGMPFSTELTGPVLVAGDFASFHFTITVPLGEENMVVRVIDTIRVDGEGRIAELRAVVD</sequence>
<dbReference type="EMBL" id="RJSG01000002">
    <property type="protein sequence ID" value="RNL78717.1"/>
    <property type="molecule type" value="Genomic_DNA"/>
</dbReference>
<feature type="domain" description="SnoaL-like" evidence="1">
    <location>
        <begin position="12"/>
        <end position="111"/>
    </location>
</feature>
<dbReference type="Gene3D" id="3.10.450.50">
    <property type="match status" value="1"/>
</dbReference>
<name>A0A3N0DSV2_9ACTN</name>
<evidence type="ECO:0000259" key="1">
    <source>
        <dbReference type="Pfam" id="PF12680"/>
    </source>
</evidence>
<keyword evidence="3" id="KW-1185">Reference proteome</keyword>
<proteinExistence type="predicted"/>